<evidence type="ECO:0000256" key="1">
    <source>
        <dbReference type="ARBA" id="ARBA00004613"/>
    </source>
</evidence>
<dbReference type="GO" id="GO:0005576">
    <property type="term" value="C:extracellular region"/>
    <property type="evidence" value="ECO:0007669"/>
    <property type="project" value="UniProtKB-SubCell"/>
</dbReference>
<keyword evidence="3 5" id="KW-0732">Signal</keyword>
<dbReference type="PROSITE" id="PS52012">
    <property type="entry name" value="CFEM"/>
    <property type="match status" value="1"/>
</dbReference>
<keyword evidence="2" id="KW-0964">Secreted</keyword>
<dbReference type="InterPro" id="IPR008427">
    <property type="entry name" value="Extracellular_membr_CFEM_dom"/>
</dbReference>
<dbReference type="AlphaFoldDB" id="A0A5C3KFT1"/>
<evidence type="ECO:0000256" key="3">
    <source>
        <dbReference type="ARBA" id="ARBA00022729"/>
    </source>
</evidence>
<sequence>MLLKSLLLSFVSISSVLAQSGRSPCSDGCVQAAIAATGKCTGVADIDCICGNAQYPIDLANCLQTHCKADSTITDAANEGLKQSCEKNSVTASGNTGPTLEGQYQKAELKHGSTLEYGPTLAQTEGSKLFFPRQIPTIPAMSETLNRFIRFIHLNSPGWTKCQDTRQLLHECSKFSYSTVAESVTTSVLS</sequence>
<reference evidence="7 8" key="1">
    <citation type="journal article" date="2019" name="Nat. Ecol. Evol.">
        <title>Megaphylogeny resolves global patterns of mushroom evolution.</title>
        <authorList>
            <person name="Varga T."/>
            <person name="Krizsan K."/>
            <person name="Foldi C."/>
            <person name="Dima B."/>
            <person name="Sanchez-Garcia M."/>
            <person name="Sanchez-Ramirez S."/>
            <person name="Szollosi G.J."/>
            <person name="Szarkandi J.G."/>
            <person name="Papp V."/>
            <person name="Albert L."/>
            <person name="Andreopoulos W."/>
            <person name="Angelini C."/>
            <person name="Antonin V."/>
            <person name="Barry K.W."/>
            <person name="Bougher N.L."/>
            <person name="Buchanan P."/>
            <person name="Buyck B."/>
            <person name="Bense V."/>
            <person name="Catcheside P."/>
            <person name="Chovatia M."/>
            <person name="Cooper J."/>
            <person name="Damon W."/>
            <person name="Desjardin D."/>
            <person name="Finy P."/>
            <person name="Geml J."/>
            <person name="Haridas S."/>
            <person name="Hughes K."/>
            <person name="Justo A."/>
            <person name="Karasinski D."/>
            <person name="Kautmanova I."/>
            <person name="Kiss B."/>
            <person name="Kocsube S."/>
            <person name="Kotiranta H."/>
            <person name="LaButti K.M."/>
            <person name="Lechner B.E."/>
            <person name="Liimatainen K."/>
            <person name="Lipzen A."/>
            <person name="Lukacs Z."/>
            <person name="Mihaltcheva S."/>
            <person name="Morgado L.N."/>
            <person name="Niskanen T."/>
            <person name="Noordeloos M.E."/>
            <person name="Ohm R.A."/>
            <person name="Ortiz-Santana B."/>
            <person name="Ovrebo C."/>
            <person name="Racz N."/>
            <person name="Riley R."/>
            <person name="Savchenko A."/>
            <person name="Shiryaev A."/>
            <person name="Soop K."/>
            <person name="Spirin V."/>
            <person name="Szebenyi C."/>
            <person name="Tomsovsky M."/>
            <person name="Tulloss R.E."/>
            <person name="Uehling J."/>
            <person name="Grigoriev I.V."/>
            <person name="Vagvolgyi C."/>
            <person name="Papp T."/>
            <person name="Martin F.M."/>
            <person name="Miettinen O."/>
            <person name="Hibbett D.S."/>
            <person name="Nagy L.G."/>
        </authorList>
    </citation>
    <scope>NUCLEOTIDE SEQUENCE [LARGE SCALE GENOMIC DNA]</scope>
    <source>
        <strain evidence="7 8">CBS 121175</strain>
    </source>
</reference>
<protein>
    <recommendedName>
        <fullName evidence="6">CFEM domain-containing protein</fullName>
    </recommendedName>
</protein>
<evidence type="ECO:0000313" key="7">
    <source>
        <dbReference type="EMBL" id="TFK18635.1"/>
    </source>
</evidence>
<keyword evidence="4" id="KW-1015">Disulfide bond</keyword>
<feature type="domain" description="CFEM" evidence="6">
    <location>
        <begin position="1"/>
        <end position="112"/>
    </location>
</feature>
<proteinExistence type="predicted"/>
<dbReference type="Proteomes" id="UP000307440">
    <property type="component" value="Unassembled WGS sequence"/>
</dbReference>
<name>A0A5C3KFT1_COPMA</name>
<gene>
    <name evidence="7" type="ORF">FA15DRAFT_729225</name>
</gene>
<feature type="chain" id="PRO_5022763360" description="CFEM domain-containing protein" evidence="5">
    <location>
        <begin position="19"/>
        <end position="190"/>
    </location>
</feature>
<keyword evidence="8" id="KW-1185">Reference proteome</keyword>
<dbReference type="Pfam" id="PF05730">
    <property type="entry name" value="CFEM"/>
    <property type="match status" value="1"/>
</dbReference>
<dbReference type="EMBL" id="ML210387">
    <property type="protein sequence ID" value="TFK18635.1"/>
    <property type="molecule type" value="Genomic_DNA"/>
</dbReference>
<dbReference type="OrthoDB" id="3056966at2759"/>
<feature type="signal peptide" evidence="5">
    <location>
        <begin position="1"/>
        <end position="18"/>
    </location>
</feature>
<evidence type="ECO:0000313" key="8">
    <source>
        <dbReference type="Proteomes" id="UP000307440"/>
    </source>
</evidence>
<accession>A0A5C3KFT1</accession>
<evidence type="ECO:0000256" key="5">
    <source>
        <dbReference type="SAM" id="SignalP"/>
    </source>
</evidence>
<evidence type="ECO:0000256" key="2">
    <source>
        <dbReference type="ARBA" id="ARBA00022525"/>
    </source>
</evidence>
<comment type="subcellular location">
    <subcellularLocation>
        <location evidence="1">Secreted</location>
    </subcellularLocation>
</comment>
<evidence type="ECO:0000259" key="6">
    <source>
        <dbReference type="PROSITE" id="PS52012"/>
    </source>
</evidence>
<evidence type="ECO:0000256" key="4">
    <source>
        <dbReference type="ARBA" id="ARBA00023157"/>
    </source>
</evidence>
<organism evidence="7 8">
    <name type="scientific">Coprinopsis marcescibilis</name>
    <name type="common">Agaric fungus</name>
    <name type="synonym">Psathyrella marcescibilis</name>
    <dbReference type="NCBI Taxonomy" id="230819"/>
    <lineage>
        <taxon>Eukaryota</taxon>
        <taxon>Fungi</taxon>
        <taxon>Dikarya</taxon>
        <taxon>Basidiomycota</taxon>
        <taxon>Agaricomycotina</taxon>
        <taxon>Agaricomycetes</taxon>
        <taxon>Agaricomycetidae</taxon>
        <taxon>Agaricales</taxon>
        <taxon>Agaricineae</taxon>
        <taxon>Psathyrellaceae</taxon>
        <taxon>Coprinopsis</taxon>
    </lineage>
</organism>